<evidence type="ECO:0000256" key="4">
    <source>
        <dbReference type="ARBA" id="ARBA00022840"/>
    </source>
</evidence>
<accession>A0A127Q7V5</accession>
<dbReference type="Gene3D" id="1.10.8.60">
    <property type="match status" value="1"/>
</dbReference>
<dbReference type="SMART" id="SM00382">
    <property type="entry name" value="AAA"/>
    <property type="match status" value="2"/>
</dbReference>
<dbReference type="InterPro" id="IPR003593">
    <property type="entry name" value="AAA+_ATPase"/>
</dbReference>
<dbReference type="RefSeq" id="WP_061942495.1">
    <property type="nucleotide sequence ID" value="NZ_CP013234.1"/>
</dbReference>
<keyword evidence="2 7" id="KW-0677">Repeat</keyword>
<dbReference type="GO" id="GO:0016887">
    <property type="term" value="F:ATP hydrolysis activity"/>
    <property type="evidence" value="ECO:0007669"/>
    <property type="project" value="InterPro"/>
</dbReference>
<feature type="coiled-coil region" evidence="8">
    <location>
        <begin position="444"/>
        <end position="495"/>
    </location>
</feature>
<dbReference type="GO" id="GO:0005524">
    <property type="term" value="F:ATP binding"/>
    <property type="evidence" value="ECO:0007669"/>
    <property type="project" value="UniProtKB-KW"/>
</dbReference>
<dbReference type="InterPro" id="IPR036628">
    <property type="entry name" value="Clp_N_dom_sf"/>
</dbReference>
<dbReference type="FunFam" id="3.40.50.300:FF:000010">
    <property type="entry name" value="Chaperone clpB 1, putative"/>
    <property type="match status" value="1"/>
</dbReference>
<dbReference type="PROSITE" id="PS00870">
    <property type="entry name" value="CLPAB_1"/>
    <property type="match status" value="1"/>
</dbReference>
<dbReference type="SUPFAM" id="SSF81923">
    <property type="entry name" value="Double Clp-N motif"/>
    <property type="match status" value="1"/>
</dbReference>
<keyword evidence="3" id="KW-0547">Nucleotide-binding</keyword>
<dbReference type="InterPro" id="IPR041546">
    <property type="entry name" value="ClpA/ClpB_AAA_lid"/>
</dbReference>
<reference evidence="11 12" key="1">
    <citation type="submission" date="2015-11" db="EMBL/GenBank/DDBJ databases">
        <title>Exploring the genomic traits of fungus-feeding bacterial genus Collimonas.</title>
        <authorList>
            <person name="Song C."/>
            <person name="Schmidt R."/>
            <person name="de Jager V."/>
            <person name="Krzyzanowska D."/>
            <person name="Jongedijk E."/>
            <person name="Cankar K."/>
            <person name="Beekwilder J."/>
            <person name="van Veen A."/>
            <person name="de Boer W."/>
            <person name="van Veen J.A."/>
            <person name="Garbeva P."/>
        </authorList>
    </citation>
    <scope>NUCLEOTIDE SEQUENCE [LARGE SCALE GENOMIC DNA]</scope>
    <source>
        <strain evidence="11 12">Ter91</strain>
    </source>
</reference>
<dbReference type="PRINTS" id="PR00300">
    <property type="entry name" value="CLPPROTEASEA"/>
</dbReference>
<sequence length="902" mass="98565">MSINLKTLISKLNDTSRLAAERAANICVGRGQYEVDIEHLFLALLEQPKSDFAVIARKSGISIAALESDLQHEIDRFKNGNARTPVFSPHLPKLFEHAWLIASLDNQSGRIRSGHLLLALLTEPDLVQLAYRGSKLFIKFKLDDLKHDLEKLTEGSQESAAVNGGGTAATEDEGGDPVQDLTNKGETSKTPSLDKFTTNLTQRAREGKVDPVIGRDTEIRQTIDILMRRRQNNPILTGEAGVGKTAVVEGLALRIAQKDVPDVLQGVEVHTLDMGLLQAGASVKGEFENRLKSVIDEVKKSSHAIILFIDEAHTMIGAGGQAGQNDAANLLKPALARGELRTIAATTWSEYKKYFEKDAALARRFQVVKVEEPSEELACAMLRGMAPLMEKHFGVRVFDEAITEAVRLSHRYISGRQLPDKAISVLDTACAKVALGQNATPALIENIVKKLDRLVAELNSLERESNAGGKHAERLKELRELQSTLNAELAIHRERWEKEKALTDRIKTARTDLEAIPAAEQTPTEDAAKPSKKAAAKDSKESQELAKLIEELKTLQGETPMVPVQVDGLVVAEIVASWTGIPLGKMVKDEIKTVINLGSLLHERVLGQPHAIEAVAQRVRTSRANLDDPNKPKGVFLFVGPSGVGKTETALALADVLYGGERKLVTINMSEYQEAHSVSGLKGSPPGYVGYGEGGVLTEAVRRNPYSVVLLDEVEKAHPDVLELFFQVFDKGVLDDAEGREIDFKNTIIILTSNVASSLIMQSCLNKAAAELPSTDDLEQAIRPQLVKAFKPAFLGRLKVIPYYPISDDVLVEIINLKLGRIQKRIAINHKAEFSYDEPLVEAVLARCTEVDSGARNVDNILNGTLLPEIAETVLARMAEGGSIAKIKVTANKQGQFKYAIK</sequence>
<keyword evidence="5" id="KW-0143">Chaperone</keyword>
<dbReference type="Pfam" id="PF10431">
    <property type="entry name" value="ClpB_D2-small"/>
    <property type="match status" value="1"/>
</dbReference>
<evidence type="ECO:0000313" key="12">
    <source>
        <dbReference type="Proteomes" id="UP000074561"/>
    </source>
</evidence>
<dbReference type="Gene3D" id="3.40.50.300">
    <property type="entry name" value="P-loop containing nucleotide triphosphate hydrolases"/>
    <property type="match status" value="3"/>
</dbReference>
<gene>
    <name evidence="11" type="primary">clpV</name>
    <name evidence="11" type="ORF">CPter91_3839</name>
</gene>
<dbReference type="AlphaFoldDB" id="A0A127Q7V5"/>
<dbReference type="InterPro" id="IPR003959">
    <property type="entry name" value="ATPase_AAA_core"/>
</dbReference>
<dbReference type="Gene3D" id="1.10.1780.10">
    <property type="entry name" value="Clp, N-terminal domain"/>
    <property type="match status" value="1"/>
</dbReference>
<dbReference type="PANTHER" id="PTHR11638">
    <property type="entry name" value="ATP-DEPENDENT CLP PROTEASE"/>
    <property type="match status" value="1"/>
</dbReference>
<dbReference type="EMBL" id="CP013234">
    <property type="protein sequence ID" value="AMP06160.1"/>
    <property type="molecule type" value="Genomic_DNA"/>
</dbReference>
<dbReference type="PATRIC" id="fig|279113.9.peg.3811"/>
<dbReference type="InterPro" id="IPR018368">
    <property type="entry name" value="ClpA/B_CS1"/>
</dbReference>
<dbReference type="Pfam" id="PF17871">
    <property type="entry name" value="AAA_lid_9"/>
    <property type="match status" value="1"/>
</dbReference>
<dbReference type="STRING" id="279113.CPter91_3839"/>
<dbReference type="CDD" id="cd19499">
    <property type="entry name" value="RecA-like_ClpB_Hsp104-like"/>
    <property type="match status" value="1"/>
</dbReference>
<dbReference type="NCBIfam" id="TIGR03345">
    <property type="entry name" value="VI_ClpV1"/>
    <property type="match status" value="1"/>
</dbReference>
<dbReference type="InterPro" id="IPR017729">
    <property type="entry name" value="ATPase_T6SS_ClpV1"/>
</dbReference>
<evidence type="ECO:0000259" key="10">
    <source>
        <dbReference type="PROSITE" id="PS51903"/>
    </source>
</evidence>
<evidence type="ECO:0000313" key="11">
    <source>
        <dbReference type="EMBL" id="AMP06160.1"/>
    </source>
</evidence>
<dbReference type="SUPFAM" id="SSF52540">
    <property type="entry name" value="P-loop containing nucleoside triphosphate hydrolases"/>
    <property type="match status" value="2"/>
</dbReference>
<dbReference type="CDD" id="cd00009">
    <property type="entry name" value="AAA"/>
    <property type="match status" value="1"/>
</dbReference>
<dbReference type="SMART" id="SM01086">
    <property type="entry name" value="ClpB_D2-small"/>
    <property type="match status" value="1"/>
</dbReference>
<feature type="domain" description="Clp R" evidence="10">
    <location>
        <begin position="9"/>
        <end position="155"/>
    </location>
</feature>
<evidence type="ECO:0000256" key="8">
    <source>
        <dbReference type="SAM" id="Coils"/>
    </source>
</evidence>
<organism evidence="11 12">
    <name type="scientific">Collimonas pratensis</name>
    <dbReference type="NCBI Taxonomy" id="279113"/>
    <lineage>
        <taxon>Bacteria</taxon>
        <taxon>Pseudomonadati</taxon>
        <taxon>Pseudomonadota</taxon>
        <taxon>Betaproteobacteria</taxon>
        <taxon>Burkholderiales</taxon>
        <taxon>Oxalobacteraceae</taxon>
        <taxon>Collimonas</taxon>
    </lineage>
</organism>
<dbReference type="InterPro" id="IPR001270">
    <property type="entry name" value="ClpA/B"/>
</dbReference>
<evidence type="ECO:0000256" key="2">
    <source>
        <dbReference type="ARBA" id="ARBA00022737"/>
    </source>
</evidence>
<dbReference type="InterPro" id="IPR050130">
    <property type="entry name" value="ClpA_ClpB"/>
</dbReference>
<comment type="function">
    <text evidence="6">Part of a stress-induced multi-chaperone system, it is involved in the recovery of the cell from heat-induced damage, in cooperation with DnaK, DnaJ and GrpE. Acts before DnaK, in the processing of protein aggregates. Protein binding stimulates the ATPase activity; ATP hydrolysis unfolds the denatured protein aggregates, which probably helps expose new hydrophobic binding sites on the surface of ClpB-bound aggregates, contributing to the solubilization and refolding of denatured protein aggregates by DnaK.</text>
</comment>
<name>A0A127Q7V5_9BURK</name>
<evidence type="ECO:0000256" key="3">
    <source>
        <dbReference type="ARBA" id="ARBA00022741"/>
    </source>
</evidence>
<dbReference type="InterPro" id="IPR004176">
    <property type="entry name" value="Clp_R_N"/>
</dbReference>
<comment type="similarity">
    <text evidence="1">Belongs to the ClpA/ClpB family.</text>
</comment>
<keyword evidence="4" id="KW-0067">ATP-binding</keyword>
<dbReference type="Pfam" id="PF00004">
    <property type="entry name" value="AAA"/>
    <property type="match status" value="1"/>
</dbReference>
<feature type="region of interest" description="Disordered" evidence="9">
    <location>
        <begin position="155"/>
        <end position="193"/>
    </location>
</feature>
<dbReference type="InterPro" id="IPR027417">
    <property type="entry name" value="P-loop_NTPase"/>
</dbReference>
<dbReference type="KEGG" id="cpra:CPter91_3839"/>
<proteinExistence type="inferred from homology"/>
<protein>
    <submittedName>
        <fullName evidence="11">Type VI secretion ATPase, ClpV1 family</fullName>
    </submittedName>
</protein>
<evidence type="ECO:0000256" key="7">
    <source>
        <dbReference type="PROSITE-ProRule" id="PRU01251"/>
    </source>
</evidence>
<dbReference type="Pfam" id="PF02861">
    <property type="entry name" value="Clp_N"/>
    <property type="match status" value="1"/>
</dbReference>
<feature type="region of interest" description="Disordered" evidence="9">
    <location>
        <begin position="517"/>
        <end position="540"/>
    </location>
</feature>
<dbReference type="Proteomes" id="UP000074561">
    <property type="component" value="Chromosome"/>
</dbReference>
<dbReference type="Pfam" id="PF07724">
    <property type="entry name" value="AAA_2"/>
    <property type="match status" value="1"/>
</dbReference>
<dbReference type="FunFam" id="3.40.50.300:FF:000025">
    <property type="entry name" value="ATP-dependent Clp protease subunit"/>
    <property type="match status" value="1"/>
</dbReference>
<dbReference type="GO" id="GO:0034605">
    <property type="term" value="P:cellular response to heat"/>
    <property type="evidence" value="ECO:0007669"/>
    <property type="project" value="TreeGrafter"/>
</dbReference>
<evidence type="ECO:0000256" key="6">
    <source>
        <dbReference type="ARBA" id="ARBA00025613"/>
    </source>
</evidence>
<evidence type="ECO:0000256" key="1">
    <source>
        <dbReference type="ARBA" id="ARBA00008675"/>
    </source>
</evidence>
<dbReference type="PROSITE" id="PS51903">
    <property type="entry name" value="CLP_R"/>
    <property type="match status" value="1"/>
</dbReference>
<dbReference type="InterPro" id="IPR019489">
    <property type="entry name" value="Clp_ATPase_C"/>
</dbReference>
<dbReference type="GO" id="GO:0005737">
    <property type="term" value="C:cytoplasm"/>
    <property type="evidence" value="ECO:0007669"/>
    <property type="project" value="TreeGrafter"/>
</dbReference>
<feature type="compositionally biased region" description="Polar residues" evidence="9">
    <location>
        <begin position="180"/>
        <end position="193"/>
    </location>
</feature>
<dbReference type="OrthoDB" id="9803641at2"/>
<evidence type="ECO:0000256" key="5">
    <source>
        <dbReference type="ARBA" id="ARBA00023186"/>
    </source>
</evidence>
<keyword evidence="8" id="KW-0175">Coiled coil</keyword>
<evidence type="ECO:0000256" key="9">
    <source>
        <dbReference type="SAM" id="MobiDB-lite"/>
    </source>
</evidence>
<dbReference type="PANTHER" id="PTHR11638:SF184">
    <property type="entry name" value="ATPASE WITH CHAPERONE ACTIVITY"/>
    <property type="match status" value="1"/>
</dbReference>